<proteinExistence type="predicted"/>
<evidence type="ECO:0000313" key="2">
    <source>
        <dbReference type="Proteomes" id="UP000198211"/>
    </source>
</evidence>
<dbReference type="GO" id="GO:0006508">
    <property type="term" value="P:proteolysis"/>
    <property type="evidence" value="ECO:0007669"/>
    <property type="project" value="UniProtKB-KW"/>
</dbReference>
<keyword evidence="1" id="KW-0378">Hydrolase</keyword>
<dbReference type="EMBL" id="NBNE01023268">
    <property type="protein sequence ID" value="OWY90323.1"/>
    <property type="molecule type" value="Genomic_DNA"/>
</dbReference>
<name>A0A225UBD6_9STRA</name>
<organism evidence="1 2">
    <name type="scientific">Phytophthora megakarya</name>
    <dbReference type="NCBI Taxonomy" id="4795"/>
    <lineage>
        <taxon>Eukaryota</taxon>
        <taxon>Sar</taxon>
        <taxon>Stramenopiles</taxon>
        <taxon>Oomycota</taxon>
        <taxon>Peronosporomycetes</taxon>
        <taxon>Peronosporales</taxon>
        <taxon>Peronosporaceae</taxon>
        <taxon>Phytophthora</taxon>
    </lineage>
</organism>
<accession>A0A225UBD6</accession>
<gene>
    <name evidence="1" type="ORF">PHMEG_00041598</name>
</gene>
<comment type="caution">
    <text evidence="1">The sequence shown here is derived from an EMBL/GenBank/DDBJ whole genome shotgun (WGS) entry which is preliminary data.</text>
</comment>
<evidence type="ECO:0000313" key="1">
    <source>
        <dbReference type="EMBL" id="OWY90323.1"/>
    </source>
</evidence>
<keyword evidence="1" id="KW-0645">Protease</keyword>
<reference evidence="2" key="1">
    <citation type="submission" date="2017-03" db="EMBL/GenBank/DDBJ databases">
        <title>Phytopthora megakarya and P. palmivora, two closely related causual agents of cacao black pod achieved similar genome size and gene model numbers by different mechanisms.</title>
        <authorList>
            <person name="Ali S."/>
            <person name="Shao J."/>
            <person name="Larry D.J."/>
            <person name="Kronmiller B."/>
            <person name="Shen D."/>
            <person name="Strem M.D."/>
            <person name="Melnick R.L."/>
            <person name="Guiltinan M.J."/>
            <person name="Tyler B.M."/>
            <person name="Meinhardt L.W."/>
            <person name="Bailey B.A."/>
        </authorList>
    </citation>
    <scope>NUCLEOTIDE SEQUENCE [LARGE SCALE GENOMIC DNA]</scope>
    <source>
        <strain evidence="2">zdho120</strain>
    </source>
</reference>
<dbReference type="OrthoDB" id="128412at2759"/>
<sequence length="166" mass="19409">MYDENVRVPQSVDLPVTSPENLYLMPGEHAVVRIQYGHTNRSSVGRTRWVTKIVYQARSWPVAIKVVNVSKHSVWIDMRTPLARIVQYGSFLQAGRFVRPGTRAYREWQTLILEHAQSEQDIHRAERREQALRDREPPCVPKMEYQWPTKIMLRSQPGSAEVRMAR</sequence>
<dbReference type="AlphaFoldDB" id="A0A225UBD6"/>
<protein>
    <submittedName>
        <fullName evidence="1">Aspartic protease</fullName>
    </submittedName>
</protein>
<dbReference type="Proteomes" id="UP000198211">
    <property type="component" value="Unassembled WGS sequence"/>
</dbReference>
<feature type="non-terminal residue" evidence="1">
    <location>
        <position position="166"/>
    </location>
</feature>
<dbReference type="GO" id="GO:0008233">
    <property type="term" value="F:peptidase activity"/>
    <property type="evidence" value="ECO:0007669"/>
    <property type="project" value="UniProtKB-KW"/>
</dbReference>
<keyword evidence="2" id="KW-1185">Reference proteome</keyword>